<gene>
    <name evidence="3" type="ORF">EVOR1521_LOCUS29884</name>
</gene>
<feature type="signal peptide" evidence="2">
    <location>
        <begin position="1"/>
        <end position="24"/>
    </location>
</feature>
<dbReference type="Proteomes" id="UP001178507">
    <property type="component" value="Unassembled WGS sequence"/>
</dbReference>
<accession>A0AA36JLJ8</accession>
<feature type="region of interest" description="Disordered" evidence="1">
    <location>
        <begin position="166"/>
        <end position="185"/>
    </location>
</feature>
<evidence type="ECO:0000256" key="2">
    <source>
        <dbReference type="SAM" id="SignalP"/>
    </source>
</evidence>
<evidence type="ECO:0000256" key="1">
    <source>
        <dbReference type="SAM" id="MobiDB-lite"/>
    </source>
</evidence>
<keyword evidence="2" id="KW-0732">Signal</keyword>
<evidence type="ECO:0000313" key="3">
    <source>
        <dbReference type="EMBL" id="CAJ1408483.1"/>
    </source>
</evidence>
<organism evidence="3 4">
    <name type="scientific">Effrenium voratum</name>
    <dbReference type="NCBI Taxonomy" id="2562239"/>
    <lineage>
        <taxon>Eukaryota</taxon>
        <taxon>Sar</taxon>
        <taxon>Alveolata</taxon>
        <taxon>Dinophyceae</taxon>
        <taxon>Suessiales</taxon>
        <taxon>Symbiodiniaceae</taxon>
        <taxon>Effrenium</taxon>
    </lineage>
</organism>
<sequence>GKGHWCSSWHELCLLWLRAMPTISEQKRRKPKPPEEKWWEKAPTLPGASCTPAQRRLADKERYTGVCRLLQVSSLSRIGVEAGDFCTSPPLHATKLLASRSSKELTAPKRAADFRAETDWRLKLRPFSPPVKEARHIWLQVPCPAPTRRPVWPLPAPWRPERHVRQDLNDTDPMDHPRVSPTKRSRRFSAQAYLAAGPVSGSNSAGRVAPGVDLISPLPASAASGHSTAAEPRGAALSRGRGWHAGLVSPGVKSRDLSGERLRARWARLSWEALRVSLKRAGAS</sequence>
<dbReference type="AlphaFoldDB" id="A0AA36JLJ8"/>
<feature type="region of interest" description="Disordered" evidence="1">
    <location>
        <begin position="25"/>
        <end position="44"/>
    </location>
</feature>
<evidence type="ECO:0000313" key="4">
    <source>
        <dbReference type="Proteomes" id="UP001178507"/>
    </source>
</evidence>
<feature type="chain" id="PRO_5041434306" evidence="2">
    <location>
        <begin position="25"/>
        <end position="284"/>
    </location>
</feature>
<proteinExistence type="predicted"/>
<protein>
    <submittedName>
        <fullName evidence="3">Uncharacterized protein</fullName>
    </submittedName>
</protein>
<reference evidence="3" key="1">
    <citation type="submission" date="2023-08" db="EMBL/GenBank/DDBJ databases">
        <authorList>
            <person name="Chen Y."/>
            <person name="Shah S."/>
            <person name="Dougan E. K."/>
            <person name="Thang M."/>
            <person name="Chan C."/>
        </authorList>
    </citation>
    <scope>NUCLEOTIDE SEQUENCE</scope>
</reference>
<feature type="compositionally biased region" description="Basic and acidic residues" evidence="1">
    <location>
        <begin position="166"/>
        <end position="178"/>
    </location>
</feature>
<name>A0AA36JLJ8_9DINO</name>
<keyword evidence="4" id="KW-1185">Reference proteome</keyword>
<dbReference type="EMBL" id="CAUJNA010003723">
    <property type="protein sequence ID" value="CAJ1408483.1"/>
    <property type="molecule type" value="Genomic_DNA"/>
</dbReference>
<comment type="caution">
    <text evidence="3">The sequence shown here is derived from an EMBL/GenBank/DDBJ whole genome shotgun (WGS) entry which is preliminary data.</text>
</comment>
<feature type="non-terminal residue" evidence="3">
    <location>
        <position position="1"/>
    </location>
</feature>